<organism evidence="2 3">
    <name type="scientific">Oceaniferula flava</name>
    <dbReference type="NCBI Taxonomy" id="2800421"/>
    <lineage>
        <taxon>Bacteria</taxon>
        <taxon>Pseudomonadati</taxon>
        <taxon>Verrucomicrobiota</taxon>
        <taxon>Verrucomicrobiia</taxon>
        <taxon>Verrucomicrobiales</taxon>
        <taxon>Verrucomicrobiaceae</taxon>
        <taxon>Oceaniferula</taxon>
    </lineage>
</organism>
<dbReference type="EMBL" id="JAENIG010000007">
    <property type="protein sequence ID" value="MBK1855578.1"/>
    <property type="molecule type" value="Genomic_DNA"/>
</dbReference>
<evidence type="ECO:0000259" key="1">
    <source>
        <dbReference type="Pfam" id="PF06439"/>
    </source>
</evidence>
<keyword evidence="3" id="KW-1185">Reference proteome</keyword>
<proteinExistence type="predicted"/>
<name>A0AAE2SCY5_9BACT</name>
<dbReference type="AlphaFoldDB" id="A0AAE2SCY5"/>
<dbReference type="Proteomes" id="UP000634206">
    <property type="component" value="Unassembled WGS sequence"/>
</dbReference>
<dbReference type="RefSeq" id="WP_309490191.1">
    <property type="nucleotide sequence ID" value="NZ_JAENIG010000007.1"/>
</dbReference>
<reference evidence="2" key="1">
    <citation type="submission" date="2021-01" db="EMBL/GenBank/DDBJ databases">
        <title>Modified the classification status of verrucomicrobia.</title>
        <authorList>
            <person name="Feng X."/>
        </authorList>
    </citation>
    <scope>NUCLEOTIDE SEQUENCE</scope>
    <source>
        <strain evidence="2">5K15</strain>
    </source>
</reference>
<dbReference type="GO" id="GO:0016787">
    <property type="term" value="F:hydrolase activity"/>
    <property type="evidence" value="ECO:0007669"/>
    <property type="project" value="InterPro"/>
</dbReference>
<accession>A0AAE2SCY5</accession>
<dbReference type="InterPro" id="IPR010496">
    <property type="entry name" value="AL/BT2_dom"/>
</dbReference>
<feature type="domain" description="3-keto-alpha-glucoside-1,2-lyase/3-keto-2-hydroxy-glucal hydratase" evidence="1">
    <location>
        <begin position="224"/>
        <end position="429"/>
    </location>
</feature>
<comment type="caution">
    <text evidence="2">The sequence shown here is derived from an EMBL/GenBank/DDBJ whole genome shotgun (WGS) entry which is preliminary data.</text>
</comment>
<evidence type="ECO:0000313" key="2">
    <source>
        <dbReference type="EMBL" id="MBK1855578.1"/>
    </source>
</evidence>
<dbReference type="Gene3D" id="2.60.120.560">
    <property type="entry name" value="Exo-inulinase, domain 1"/>
    <property type="match status" value="2"/>
</dbReference>
<evidence type="ECO:0000313" key="3">
    <source>
        <dbReference type="Proteomes" id="UP000634206"/>
    </source>
</evidence>
<sequence length="431" mass="47039">MKITICCLAAVCTPMLGQAKEEAVSLFNGKDLTGWKGEGYAVKDGAIVCTPKGTNLMTEKVYSNYIFEFEFKLPPGGNNGIGIHYPGEGNPAYVAMEVQVLDNTHPKYAKLKDYQFHGGLYTLKAAKKGHLKPLGEWNKETITVNGNTITVELNGTVINEANLDTLSQKFPKHEGVKRRSGHIAFCGHGDPVQFRGMKVTELPSAINANAQTSPTALPAPQLEGFTPLYNGKDLSGWKNDPGHAGHWQTRGEVLHYDGKSTAKDKNLWTAKEYGDVVLAVDWRWAAPASKKAMRPLLDPKTGEAKLDAEGKPIIMEVDELDSGIYFRGNNRSQVNLWNWPGGSGEVYGYRTNKKHPQAIRAALTPSENADNAIGEWNRTLITLKGDRLTVVLNGKTVISEAQLPGVPEKGAIALQHHGSAIEFANIAIKEL</sequence>
<feature type="domain" description="3-keto-alpha-glucoside-1,2-lyase/3-keto-2-hydroxy-glucal hydratase" evidence="1">
    <location>
        <begin position="23"/>
        <end position="199"/>
    </location>
</feature>
<dbReference type="Pfam" id="PF06439">
    <property type="entry name" value="3keto-disac_hyd"/>
    <property type="match status" value="2"/>
</dbReference>
<gene>
    <name evidence="2" type="ORF">JIN83_11450</name>
</gene>
<protein>
    <submittedName>
        <fullName evidence="2">DUF1080 domain-containing protein</fullName>
    </submittedName>
</protein>